<dbReference type="InParanoid" id="M7Y0U6"/>
<gene>
    <name evidence="1" type="ORF">C943_03116</name>
</gene>
<organism evidence="1 2">
    <name type="scientific">Mariniradius saccharolyticus AK6</name>
    <dbReference type="NCBI Taxonomy" id="1239962"/>
    <lineage>
        <taxon>Bacteria</taxon>
        <taxon>Pseudomonadati</taxon>
        <taxon>Bacteroidota</taxon>
        <taxon>Cytophagia</taxon>
        <taxon>Cytophagales</taxon>
        <taxon>Cyclobacteriaceae</taxon>
        <taxon>Mariniradius</taxon>
    </lineage>
</organism>
<dbReference type="EMBL" id="AMZY02000038">
    <property type="protein sequence ID" value="EMS30826.1"/>
    <property type="molecule type" value="Genomic_DNA"/>
</dbReference>
<evidence type="ECO:0000313" key="2">
    <source>
        <dbReference type="Proteomes" id="UP000010953"/>
    </source>
</evidence>
<name>M7Y0U6_9BACT</name>
<protein>
    <submittedName>
        <fullName evidence="1">Uncharacterized protein</fullName>
    </submittedName>
</protein>
<evidence type="ECO:0000313" key="1">
    <source>
        <dbReference type="EMBL" id="EMS30826.1"/>
    </source>
</evidence>
<comment type="caution">
    <text evidence="1">The sequence shown here is derived from an EMBL/GenBank/DDBJ whole genome shotgun (WGS) entry which is preliminary data.</text>
</comment>
<dbReference type="AlphaFoldDB" id="M7Y0U6"/>
<sequence>MSDGATVAQQKSLHLEKRDKMIMNPGILNSNEYEGVITNYA</sequence>
<dbReference type="Proteomes" id="UP000010953">
    <property type="component" value="Unassembled WGS sequence"/>
</dbReference>
<proteinExistence type="predicted"/>
<keyword evidence="2" id="KW-1185">Reference proteome</keyword>
<accession>M7Y0U6</accession>
<reference evidence="1" key="1">
    <citation type="submission" date="2013-01" db="EMBL/GenBank/DDBJ databases">
        <title>Genome assembly of Mariniradius saccharolyticus AK6.</title>
        <authorList>
            <person name="Vaidya B."/>
            <person name="Khatri I."/>
            <person name="Tanuku N.R.S."/>
            <person name="Subramanian S."/>
            <person name="Pinnaka A."/>
        </authorList>
    </citation>
    <scope>NUCLEOTIDE SEQUENCE [LARGE SCALE GENOMIC DNA]</scope>
    <source>
        <strain evidence="1">AK6</strain>
    </source>
</reference>